<feature type="transmembrane region" description="Helical" evidence="6">
    <location>
        <begin position="226"/>
        <end position="246"/>
    </location>
</feature>
<dbReference type="Gene3D" id="1.20.1720.10">
    <property type="entry name" value="Multidrug resistance protein D"/>
    <property type="match status" value="1"/>
</dbReference>
<organism evidence="8 9">
    <name type="scientific">Pseudorhodoferax aquiterrae</name>
    <dbReference type="NCBI Taxonomy" id="747304"/>
    <lineage>
        <taxon>Bacteria</taxon>
        <taxon>Pseudomonadati</taxon>
        <taxon>Pseudomonadota</taxon>
        <taxon>Betaproteobacteria</taxon>
        <taxon>Burkholderiales</taxon>
        <taxon>Comamonadaceae</taxon>
    </lineage>
</organism>
<dbReference type="PANTHER" id="PTHR23501:SF191">
    <property type="entry name" value="VACUOLAR BASIC AMINO ACID TRANSPORTER 4"/>
    <property type="match status" value="1"/>
</dbReference>
<keyword evidence="5 6" id="KW-0472">Membrane</keyword>
<dbReference type="InterPro" id="IPR036259">
    <property type="entry name" value="MFS_trans_sf"/>
</dbReference>
<dbReference type="PROSITE" id="PS50850">
    <property type="entry name" value="MFS"/>
    <property type="match status" value="1"/>
</dbReference>
<feature type="transmembrane region" description="Helical" evidence="6">
    <location>
        <begin position="75"/>
        <end position="94"/>
    </location>
</feature>
<feature type="transmembrane region" description="Helical" evidence="6">
    <location>
        <begin position="401"/>
        <end position="420"/>
    </location>
</feature>
<reference evidence="9" key="1">
    <citation type="journal article" date="2019" name="Int. J. Syst. Evol. Microbiol.">
        <title>The Global Catalogue of Microorganisms (GCM) 10K type strain sequencing project: providing services to taxonomists for standard genome sequencing and annotation.</title>
        <authorList>
            <consortium name="The Broad Institute Genomics Platform"/>
            <consortium name="The Broad Institute Genome Sequencing Center for Infectious Disease"/>
            <person name="Wu L."/>
            <person name="Ma J."/>
        </authorList>
    </citation>
    <scope>NUCLEOTIDE SEQUENCE [LARGE SCALE GENOMIC DNA]</scope>
    <source>
        <strain evidence="9">KCTC 23314</strain>
    </source>
</reference>
<feature type="transmembrane region" description="Helical" evidence="6">
    <location>
        <begin position="266"/>
        <end position="291"/>
    </location>
</feature>
<keyword evidence="2" id="KW-0813">Transport</keyword>
<comment type="caution">
    <text evidence="8">The sequence shown here is derived from an EMBL/GenBank/DDBJ whole genome shotgun (WGS) entry which is preliminary data.</text>
</comment>
<feature type="transmembrane region" description="Helical" evidence="6">
    <location>
        <begin position="201"/>
        <end position="220"/>
    </location>
</feature>
<feature type="transmembrane region" description="Helical" evidence="6">
    <location>
        <begin position="440"/>
        <end position="462"/>
    </location>
</feature>
<evidence type="ECO:0000259" key="7">
    <source>
        <dbReference type="PROSITE" id="PS50850"/>
    </source>
</evidence>
<gene>
    <name evidence="8" type="ORF">GCM10007320_57270</name>
</gene>
<dbReference type="RefSeq" id="WP_189690296.1">
    <property type="nucleotide sequence ID" value="NZ_BMYK01000031.1"/>
</dbReference>
<dbReference type="PANTHER" id="PTHR23501">
    <property type="entry name" value="MAJOR FACILITATOR SUPERFAMILY"/>
    <property type="match status" value="1"/>
</dbReference>
<evidence type="ECO:0000256" key="6">
    <source>
        <dbReference type="SAM" id="Phobius"/>
    </source>
</evidence>
<dbReference type="Proteomes" id="UP000626210">
    <property type="component" value="Unassembled WGS sequence"/>
</dbReference>
<evidence type="ECO:0000256" key="1">
    <source>
        <dbReference type="ARBA" id="ARBA00004127"/>
    </source>
</evidence>
<keyword evidence="3 6" id="KW-0812">Transmembrane</keyword>
<dbReference type="Gene3D" id="1.20.1250.20">
    <property type="entry name" value="MFS general substrate transporter like domains"/>
    <property type="match status" value="1"/>
</dbReference>
<keyword evidence="4 6" id="KW-1133">Transmembrane helix</keyword>
<name>A0ABQ3GAV9_9BURK</name>
<keyword evidence="9" id="KW-1185">Reference proteome</keyword>
<evidence type="ECO:0000256" key="5">
    <source>
        <dbReference type="ARBA" id="ARBA00023136"/>
    </source>
</evidence>
<evidence type="ECO:0000256" key="4">
    <source>
        <dbReference type="ARBA" id="ARBA00022989"/>
    </source>
</evidence>
<sequence length="473" mass="48475">MTAPASPRLPFAMLMLLLVLGALDQTILATAAPVMARELAGNWPIAWVFSAYLLAATVVITLYGRLADVRGRKPVLLLALGLFLLGSLACALATDLRQIVLARALQGAGGGGFMTLSMLAVTDLFPADEQGARKASLGAAYGLATMFGPLAGSWLVQALSWHWAFLVNVPLGALAWVVLARTLPAAPPARTTDGRASIDHAGALLLAAALAASLLATQHARLGLPAWITAGLLVALGAACTLGFLWRQRRARQPLLPLSLFARKAYAAASLLAVASGVALYAAVAFVPQYLQAGLQLAPTRAAWHLAPLMAGLTAAAIASGRLLRAQWPVARLARLASAAMLLAFASLAAAVRWWPQQPLALSAALAPLGLGLGGMFPVVSMVAQRAAPAQHTGVATAVPVMLRSLGGAFGVALLALLLGQDVAAQMRALHGAAEAYAHGLQQVFAGGMAAALLGFGAAGWLPARPRAAPAGP</sequence>
<evidence type="ECO:0000313" key="8">
    <source>
        <dbReference type="EMBL" id="GHD00128.1"/>
    </source>
</evidence>
<dbReference type="InterPro" id="IPR011701">
    <property type="entry name" value="MFS"/>
</dbReference>
<dbReference type="EMBL" id="BMYK01000031">
    <property type="protein sequence ID" value="GHD00128.1"/>
    <property type="molecule type" value="Genomic_DNA"/>
</dbReference>
<protein>
    <submittedName>
        <fullName evidence="8">EmrB/QacA family drug resistance transporter</fullName>
    </submittedName>
</protein>
<evidence type="ECO:0000256" key="2">
    <source>
        <dbReference type="ARBA" id="ARBA00022448"/>
    </source>
</evidence>
<evidence type="ECO:0000256" key="3">
    <source>
        <dbReference type="ARBA" id="ARBA00022692"/>
    </source>
</evidence>
<comment type="subcellular location">
    <subcellularLocation>
        <location evidence="1">Endomembrane system</location>
        <topology evidence="1">Multi-pass membrane protein</topology>
    </subcellularLocation>
</comment>
<evidence type="ECO:0000313" key="9">
    <source>
        <dbReference type="Proteomes" id="UP000626210"/>
    </source>
</evidence>
<accession>A0ABQ3GAV9</accession>
<dbReference type="InterPro" id="IPR020846">
    <property type="entry name" value="MFS_dom"/>
</dbReference>
<feature type="transmembrane region" description="Helical" evidence="6">
    <location>
        <begin position="45"/>
        <end position="63"/>
    </location>
</feature>
<feature type="transmembrane region" description="Helical" evidence="6">
    <location>
        <begin position="161"/>
        <end position="180"/>
    </location>
</feature>
<feature type="transmembrane region" description="Helical" evidence="6">
    <location>
        <begin position="137"/>
        <end position="155"/>
    </location>
</feature>
<feature type="transmembrane region" description="Helical" evidence="6">
    <location>
        <begin position="336"/>
        <end position="355"/>
    </location>
</feature>
<proteinExistence type="predicted"/>
<feature type="transmembrane region" description="Helical" evidence="6">
    <location>
        <begin position="100"/>
        <end position="125"/>
    </location>
</feature>
<feature type="transmembrane region" description="Helical" evidence="6">
    <location>
        <begin position="361"/>
        <end position="380"/>
    </location>
</feature>
<dbReference type="SUPFAM" id="SSF103473">
    <property type="entry name" value="MFS general substrate transporter"/>
    <property type="match status" value="1"/>
</dbReference>
<feature type="domain" description="Major facilitator superfamily (MFS) profile" evidence="7">
    <location>
        <begin position="10"/>
        <end position="467"/>
    </location>
</feature>
<dbReference type="Pfam" id="PF07690">
    <property type="entry name" value="MFS_1"/>
    <property type="match status" value="1"/>
</dbReference>
<feature type="transmembrane region" description="Helical" evidence="6">
    <location>
        <begin position="303"/>
        <end position="324"/>
    </location>
</feature>